<gene>
    <name evidence="2" type="ORF">ODALV1_LOCUS68</name>
</gene>
<reference evidence="2 3" key="1">
    <citation type="submission" date="2024-08" db="EMBL/GenBank/DDBJ databases">
        <authorList>
            <person name="Cucini C."/>
            <person name="Frati F."/>
        </authorList>
    </citation>
    <scope>NUCLEOTIDE SEQUENCE [LARGE SCALE GENOMIC DNA]</scope>
</reference>
<dbReference type="EMBL" id="CAXLJM020000001">
    <property type="protein sequence ID" value="CAL8068014.1"/>
    <property type="molecule type" value="Genomic_DNA"/>
</dbReference>
<keyword evidence="3" id="KW-1185">Reference proteome</keyword>
<feature type="chain" id="PRO_5045078138" evidence="1">
    <location>
        <begin position="20"/>
        <end position="308"/>
    </location>
</feature>
<evidence type="ECO:0000313" key="2">
    <source>
        <dbReference type="EMBL" id="CAL8068014.1"/>
    </source>
</evidence>
<proteinExistence type="predicted"/>
<feature type="signal peptide" evidence="1">
    <location>
        <begin position="1"/>
        <end position="19"/>
    </location>
</feature>
<name>A0ABP1PHH8_9HEXA</name>
<evidence type="ECO:0000313" key="3">
    <source>
        <dbReference type="Proteomes" id="UP001642540"/>
    </source>
</evidence>
<organism evidence="2 3">
    <name type="scientific">Orchesella dallaii</name>
    <dbReference type="NCBI Taxonomy" id="48710"/>
    <lineage>
        <taxon>Eukaryota</taxon>
        <taxon>Metazoa</taxon>
        <taxon>Ecdysozoa</taxon>
        <taxon>Arthropoda</taxon>
        <taxon>Hexapoda</taxon>
        <taxon>Collembola</taxon>
        <taxon>Entomobryomorpha</taxon>
        <taxon>Entomobryoidea</taxon>
        <taxon>Orchesellidae</taxon>
        <taxon>Orchesellinae</taxon>
        <taxon>Orchesella</taxon>
    </lineage>
</organism>
<accession>A0ABP1PHH8</accession>
<keyword evidence="1" id="KW-0732">Signal</keyword>
<comment type="caution">
    <text evidence="2">The sequence shown here is derived from an EMBL/GenBank/DDBJ whole genome shotgun (WGS) entry which is preliminary data.</text>
</comment>
<protein>
    <submittedName>
        <fullName evidence="2">Uncharacterized protein</fullName>
    </submittedName>
</protein>
<sequence length="308" mass="35823">MKYIFIIIILAYARTSAFASTTEKDSTSKISSLKFPTIPEKLGLLLLSTVQPNKFRNLSRQSLQFDLVQDFPFIDHFFVDFRSILTQAIKVEEGIPLPEINWRYNYEYCDPQRTCYNYTLTTITANSKMTGQNETSSVNEVSGTQFKNSFRAPHFTWQSPEFLHNLTDNENGDQYLYTNLFIELYNLTMNTTFNYGYVQDVGIEISNFSIDFGINSLRTNIRNTTIIHADGSVEIEGPIRLDFATILERDFDIYREKYQTFLQNRINCILSGFRDECEVETESTTKQFHRMNILQLFETIGLGSMDRH</sequence>
<dbReference type="Proteomes" id="UP001642540">
    <property type="component" value="Unassembled WGS sequence"/>
</dbReference>
<evidence type="ECO:0000256" key="1">
    <source>
        <dbReference type="SAM" id="SignalP"/>
    </source>
</evidence>